<organism evidence="1 2">
    <name type="scientific">Parelaphostrongylus tenuis</name>
    <name type="common">Meningeal worm</name>
    <dbReference type="NCBI Taxonomy" id="148309"/>
    <lineage>
        <taxon>Eukaryota</taxon>
        <taxon>Metazoa</taxon>
        <taxon>Ecdysozoa</taxon>
        <taxon>Nematoda</taxon>
        <taxon>Chromadorea</taxon>
        <taxon>Rhabditida</taxon>
        <taxon>Rhabditina</taxon>
        <taxon>Rhabditomorpha</taxon>
        <taxon>Strongyloidea</taxon>
        <taxon>Metastrongylidae</taxon>
        <taxon>Parelaphostrongylus</taxon>
    </lineage>
</organism>
<proteinExistence type="predicted"/>
<protein>
    <submittedName>
        <fullName evidence="1">Uncharacterized protein</fullName>
    </submittedName>
</protein>
<comment type="caution">
    <text evidence="1">The sequence shown here is derived from an EMBL/GenBank/DDBJ whole genome shotgun (WGS) entry which is preliminary data.</text>
</comment>
<dbReference type="Proteomes" id="UP001196413">
    <property type="component" value="Unassembled WGS sequence"/>
</dbReference>
<sequence>MAPDAHLCNGPLISCSLFPCLPVFRGIVQLRIYSINYVSPAAYTIIGAPIAQDEVLRRQSFALRID</sequence>
<dbReference type="EMBL" id="JAHQIW010004844">
    <property type="protein sequence ID" value="KAJ1363988.1"/>
    <property type="molecule type" value="Genomic_DNA"/>
</dbReference>
<keyword evidence="2" id="KW-1185">Reference proteome</keyword>
<evidence type="ECO:0000313" key="1">
    <source>
        <dbReference type="EMBL" id="KAJ1363988.1"/>
    </source>
</evidence>
<reference evidence="1" key="1">
    <citation type="submission" date="2021-06" db="EMBL/GenBank/DDBJ databases">
        <title>Parelaphostrongylus tenuis whole genome reference sequence.</title>
        <authorList>
            <person name="Garwood T.J."/>
            <person name="Larsen P.A."/>
            <person name="Fountain-Jones N.M."/>
            <person name="Garbe J.R."/>
            <person name="Macchietto M.G."/>
            <person name="Kania S.A."/>
            <person name="Gerhold R.W."/>
            <person name="Richards J.E."/>
            <person name="Wolf T.M."/>
        </authorList>
    </citation>
    <scope>NUCLEOTIDE SEQUENCE</scope>
    <source>
        <strain evidence="1">MNPRO001-30</strain>
        <tissue evidence="1">Meninges</tissue>
    </source>
</reference>
<evidence type="ECO:0000313" key="2">
    <source>
        <dbReference type="Proteomes" id="UP001196413"/>
    </source>
</evidence>
<accession>A0AAD5QTB0</accession>
<gene>
    <name evidence="1" type="ORF">KIN20_023969</name>
</gene>
<name>A0AAD5QTB0_PARTN</name>
<dbReference type="AlphaFoldDB" id="A0AAD5QTB0"/>